<dbReference type="GO" id="GO:0008615">
    <property type="term" value="P:pyridoxine biosynthetic process"/>
    <property type="evidence" value="ECO:0007669"/>
    <property type="project" value="UniProtKB-UniRule"/>
</dbReference>
<keyword evidence="3 6" id="KW-0288">FMN</keyword>
<dbReference type="Gene3D" id="2.30.110.10">
    <property type="entry name" value="Electron Transport, Fmn-binding Protein, Chain A"/>
    <property type="match status" value="1"/>
</dbReference>
<keyword evidence="2 6" id="KW-0285">Flavoprotein</keyword>
<evidence type="ECO:0000256" key="3">
    <source>
        <dbReference type="ARBA" id="ARBA00022643"/>
    </source>
</evidence>
<comment type="pathway">
    <text evidence="6">Cofactor metabolism; pyridoxal 5'-phosphate salvage; pyridoxal 5'-phosphate from pyridoxamine 5'-phosphate: step 1/1.</text>
</comment>
<dbReference type="HAMAP" id="MF_01629">
    <property type="entry name" value="PdxH"/>
    <property type="match status" value="1"/>
</dbReference>
<dbReference type="PANTHER" id="PTHR10851">
    <property type="entry name" value="PYRIDOXINE-5-PHOSPHATE OXIDASE"/>
    <property type="match status" value="1"/>
</dbReference>
<evidence type="ECO:0000259" key="8">
    <source>
        <dbReference type="Pfam" id="PF01243"/>
    </source>
</evidence>
<dbReference type="PIRSF" id="PIRSF000190">
    <property type="entry name" value="Pyd_amn-ph_oxd"/>
    <property type="match status" value="1"/>
</dbReference>
<feature type="binding site" evidence="6 7">
    <location>
        <begin position="41"/>
        <end position="46"/>
    </location>
    <ligand>
        <name>FMN</name>
        <dbReference type="ChEBI" id="CHEBI:58210"/>
    </ligand>
</feature>
<dbReference type="NCBIfam" id="NF004231">
    <property type="entry name" value="PRK05679.1"/>
    <property type="match status" value="1"/>
</dbReference>
<name>A0A0D6PEU7_9PROT</name>
<protein>
    <recommendedName>
        <fullName evidence="6">Pyridoxine/pyridoxamine 5'-phosphate oxidase</fullName>
        <ecNumber evidence="6">1.4.3.5</ecNumber>
    </recommendedName>
    <alternativeName>
        <fullName evidence="6">PNP/PMP oxidase</fullName>
        <shortName evidence="6">PNPOx</shortName>
    </alternativeName>
    <alternativeName>
        <fullName evidence="6">Pyridoxal 5'-phosphate synthase</fullName>
    </alternativeName>
</protein>
<dbReference type="GO" id="GO:0004733">
    <property type="term" value="F:pyridoxamine phosphate oxidase activity"/>
    <property type="evidence" value="ECO:0007669"/>
    <property type="project" value="UniProtKB-UniRule"/>
</dbReference>
<evidence type="ECO:0000256" key="7">
    <source>
        <dbReference type="PIRSR" id="PIRSR000190-2"/>
    </source>
</evidence>
<feature type="binding site" evidence="6">
    <location>
        <position position="107"/>
    </location>
    <ligand>
        <name>substrate</name>
    </ligand>
</feature>
<dbReference type="Pfam" id="PF01243">
    <property type="entry name" value="PNPOx_N"/>
    <property type="match status" value="1"/>
</dbReference>
<dbReference type="PANTHER" id="PTHR10851:SF0">
    <property type="entry name" value="PYRIDOXINE-5'-PHOSPHATE OXIDASE"/>
    <property type="match status" value="1"/>
</dbReference>
<dbReference type="PROSITE" id="PS01064">
    <property type="entry name" value="PYRIDOX_OXIDASE"/>
    <property type="match status" value="1"/>
</dbReference>
<feature type="domain" description="Pyridoxine 5'-phosphate oxidase dimerisation C-terminal" evidence="9">
    <location>
        <begin position="152"/>
        <end position="192"/>
    </location>
</feature>
<keyword evidence="5 6" id="KW-0664">Pyridoxine biosynthesis</keyword>
<dbReference type="InterPro" id="IPR019576">
    <property type="entry name" value="Pyridoxamine_oxidase_dimer_C"/>
</dbReference>
<comment type="function">
    <text evidence="6">Catalyzes the oxidation of either pyridoxine 5'-phosphate (PNP) or pyridoxamine 5'-phosphate (PMP) into pyridoxal 5'-phosphate (PLP).</text>
</comment>
<feature type="binding site" evidence="6">
    <location>
        <position position="103"/>
    </location>
    <ligand>
        <name>substrate</name>
    </ligand>
</feature>
<dbReference type="EMBL" id="BANC01000020">
    <property type="protein sequence ID" value="GAN79384.1"/>
    <property type="molecule type" value="Genomic_DNA"/>
</dbReference>
<dbReference type="NCBIfam" id="TIGR00558">
    <property type="entry name" value="pdxH"/>
    <property type="match status" value="1"/>
</dbReference>
<dbReference type="Pfam" id="PF10590">
    <property type="entry name" value="PNP_phzG_C"/>
    <property type="match status" value="1"/>
</dbReference>
<feature type="binding site" evidence="6">
    <location>
        <position position="46"/>
    </location>
    <ligand>
        <name>substrate</name>
    </ligand>
</feature>
<feature type="domain" description="Pyridoxamine 5'-phosphate oxidase N-terminal" evidence="8">
    <location>
        <begin position="15"/>
        <end position="138"/>
    </location>
</feature>
<evidence type="ECO:0000256" key="2">
    <source>
        <dbReference type="ARBA" id="ARBA00022630"/>
    </source>
</evidence>
<dbReference type="AlphaFoldDB" id="A0A0D6PEU7"/>
<gene>
    <name evidence="6" type="primary">pdxH</name>
    <name evidence="10" type="ORF">Aam_020_148</name>
</gene>
<comment type="caution">
    <text evidence="6">Lacks conserved residue(s) required for the propagation of feature annotation.</text>
</comment>
<evidence type="ECO:0000313" key="11">
    <source>
        <dbReference type="Proteomes" id="UP000032668"/>
    </source>
</evidence>
<dbReference type="InterPro" id="IPR011576">
    <property type="entry name" value="Pyridox_Oxase_N"/>
</dbReference>
<feature type="binding site" evidence="6 7">
    <location>
        <position position="165"/>
    </location>
    <ligand>
        <name>FMN</name>
        <dbReference type="ChEBI" id="CHEBI:58210"/>
    </ligand>
</feature>
<feature type="binding site" evidence="6">
    <location>
        <begin position="171"/>
        <end position="173"/>
    </location>
    <ligand>
        <name>substrate</name>
    </ligand>
</feature>
<evidence type="ECO:0000259" key="9">
    <source>
        <dbReference type="Pfam" id="PF10590"/>
    </source>
</evidence>
<feature type="binding site" evidence="6 7">
    <location>
        <position position="85"/>
    </location>
    <ligand>
        <name>FMN</name>
        <dbReference type="ChEBI" id="CHEBI:58210"/>
    </ligand>
</feature>
<dbReference type="STRING" id="1120923.SAMN02746095_00380"/>
<organism evidence="10 11">
    <name type="scientific">Acidocella aminolytica 101 = DSM 11237</name>
    <dbReference type="NCBI Taxonomy" id="1120923"/>
    <lineage>
        <taxon>Bacteria</taxon>
        <taxon>Pseudomonadati</taxon>
        <taxon>Pseudomonadota</taxon>
        <taxon>Alphaproteobacteria</taxon>
        <taxon>Acetobacterales</taxon>
        <taxon>Acidocellaceae</taxon>
        <taxon>Acidocella</taxon>
    </lineage>
</organism>
<dbReference type="Proteomes" id="UP000032668">
    <property type="component" value="Unassembled WGS sequence"/>
</dbReference>
<evidence type="ECO:0000256" key="1">
    <source>
        <dbReference type="ARBA" id="ARBA00007301"/>
    </source>
</evidence>
<comment type="subunit">
    <text evidence="6">Homodimer.</text>
</comment>
<sequence>MSEDPFRQFGTWFAEASRTEPSDPNAMTVATIGEGGRPAARTLLLKGWDERGFVFYGNLGSRKARDMAGNPNVALLFHWKSLQRQIRIEGQVTQVEATTADEYFATRPRTSQLGAWASEQSRPLASRAMFEERLHEMEERFAGKPVPRPDFWSGWRLKPDYFEFWQGVDFRLHDRVIFRLDGQSWETGRLYP</sequence>
<dbReference type="RefSeq" id="WP_048877830.1">
    <property type="nucleotide sequence ID" value="NZ_BANC01000020.1"/>
</dbReference>
<feature type="binding site" evidence="6 7">
    <location>
        <position position="175"/>
    </location>
    <ligand>
        <name>FMN</name>
        <dbReference type="ChEBI" id="CHEBI:58210"/>
    </ligand>
</feature>
<comment type="caution">
    <text evidence="10">The sequence shown here is derived from an EMBL/GenBank/DDBJ whole genome shotgun (WGS) entry which is preliminary data.</text>
</comment>
<comment type="cofactor">
    <cofactor evidence="6 7">
        <name>FMN</name>
        <dbReference type="ChEBI" id="CHEBI:58210"/>
    </cofactor>
    <text evidence="6 7">Binds 1 FMN per subunit.</text>
</comment>
<evidence type="ECO:0000256" key="6">
    <source>
        <dbReference type="HAMAP-Rule" id="MF_01629"/>
    </source>
</evidence>
<dbReference type="EC" id="1.4.3.5" evidence="6"/>
<dbReference type="GO" id="GO:0010181">
    <property type="term" value="F:FMN binding"/>
    <property type="evidence" value="ECO:0007669"/>
    <property type="project" value="UniProtKB-UniRule"/>
</dbReference>
<evidence type="ECO:0000313" key="10">
    <source>
        <dbReference type="EMBL" id="GAN79384.1"/>
    </source>
</evidence>
<dbReference type="UniPathway" id="UPA01068">
    <property type="reaction ID" value="UER00304"/>
</dbReference>
<dbReference type="InterPro" id="IPR019740">
    <property type="entry name" value="Pyridox_Oxase_CS"/>
</dbReference>
<accession>A0A0D6PEU7</accession>
<evidence type="ECO:0000256" key="5">
    <source>
        <dbReference type="ARBA" id="ARBA00023096"/>
    </source>
</evidence>
<comment type="pathway">
    <text evidence="6">Cofactor metabolism; pyridoxal 5'-phosphate salvage; pyridoxal 5'-phosphate from pyridoxine 5'-phosphate: step 1/1.</text>
</comment>
<evidence type="ECO:0000256" key="4">
    <source>
        <dbReference type="ARBA" id="ARBA00023002"/>
    </source>
</evidence>
<reference evidence="10 11" key="1">
    <citation type="submission" date="2012-11" db="EMBL/GenBank/DDBJ databases">
        <title>Whole genome sequence of Acidocella aminolytica 101 = DSM 11237.</title>
        <authorList>
            <person name="Azuma Y."/>
            <person name="Higashiura N."/>
            <person name="Hirakawa H."/>
            <person name="Matsushita K."/>
        </authorList>
    </citation>
    <scope>NUCLEOTIDE SEQUENCE [LARGE SCALE GENOMIC DNA]</scope>
    <source>
        <strain evidence="11">101 / DSM 11237</strain>
    </source>
</reference>
<keyword evidence="4 6" id="KW-0560">Oxidoreductase</keyword>
<feature type="binding site" evidence="6">
    <location>
        <position position="111"/>
    </location>
    <ligand>
        <name>substrate</name>
    </ligand>
</feature>
<dbReference type="InterPro" id="IPR012349">
    <property type="entry name" value="Split_barrel_FMN-bd"/>
</dbReference>
<dbReference type="SUPFAM" id="SSF50475">
    <property type="entry name" value="FMN-binding split barrel"/>
    <property type="match status" value="1"/>
</dbReference>
<proteinExistence type="inferred from homology"/>
<comment type="catalytic activity">
    <reaction evidence="6">
        <text>pyridoxamine 5'-phosphate + O2 + H2O = pyridoxal 5'-phosphate + H2O2 + NH4(+)</text>
        <dbReference type="Rhea" id="RHEA:15817"/>
        <dbReference type="ChEBI" id="CHEBI:15377"/>
        <dbReference type="ChEBI" id="CHEBI:15379"/>
        <dbReference type="ChEBI" id="CHEBI:16240"/>
        <dbReference type="ChEBI" id="CHEBI:28938"/>
        <dbReference type="ChEBI" id="CHEBI:58451"/>
        <dbReference type="ChEBI" id="CHEBI:597326"/>
        <dbReference type="EC" id="1.4.3.5"/>
    </reaction>
</comment>
<feature type="binding site" evidence="6 7">
    <location>
        <position position="62"/>
    </location>
    <ligand>
        <name>FMN</name>
        <dbReference type="ChEBI" id="CHEBI:58210"/>
    </ligand>
</feature>
<feature type="binding site" evidence="6 7">
    <location>
        <position position="63"/>
    </location>
    <ligand>
        <name>FMN</name>
        <dbReference type="ChEBI" id="CHEBI:58210"/>
    </ligand>
</feature>
<comment type="catalytic activity">
    <reaction evidence="6">
        <text>pyridoxine 5'-phosphate + O2 = pyridoxal 5'-phosphate + H2O2</text>
        <dbReference type="Rhea" id="RHEA:15149"/>
        <dbReference type="ChEBI" id="CHEBI:15379"/>
        <dbReference type="ChEBI" id="CHEBI:16240"/>
        <dbReference type="ChEBI" id="CHEBI:58589"/>
        <dbReference type="ChEBI" id="CHEBI:597326"/>
        <dbReference type="EC" id="1.4.3.5"/>
    </reaction>
</comment>
<dbReference type="InterPro" id="IPR000659">
    <property type="entry name" value="Pyridox_Oxase"/>
</dbReference>
<dbReference type="OrthoDB" id="9780392at2"/>
<keyword evidence="11" id="KW-1185">Reference proteome</keyword>
<feature type="binding site" evidence="6 7">
    <location>
        <begin position="120"/>
        <end position="121"/>
    </location>
    <ligand>
        <name>FMN</name>
        <dbReference type="ChEBI" id="CHEBI:58210"/>
    </ligand>
</feature>
<comment type="similarity">
    <text evidence="1 6">Belongs to the pyridoxamine 5'-phosphate oxidase family.</text>
</comment>